<protein>
    <recommendedName>
        <fullName evidence="1">F-box associated beta-propeller type 3 domain-containing protein</fullName>
    </recommendedName>
</protein>
<dbReference type="InterPro" id="IPR017451">
    <property type="entry name" value="F-box-assoc_interact_dom"/>
</dbReference>
<evidence type="ECO:0000313" key="4">
    <source>
        <dbReference type="Proteomes" id="UP001237642"/>
    </source>
</evidence>
<organism evidence="2 4">
    <name type="scientific">Heracleum sosnowskyi</name>
    <dbReference type="NCBI Taxonomy" id="360622"/>
    <lineage>
        <taxon>Eukaryota</taxon>
        <taxon>Viridiplantae</taxon>
        <taxon>Streptophyta</taxon>
        <taxon>Embryophyta</taxon>
        <taxon>Tracheophyta</taxon>
        <taxon>Spermatophyta</taxon>
        <taxon>Magnoliopsida</taxon>
        <taxon>eudicotyledons</taxon>
        <taxon>Gunneridae</taxon>
        <taxon>Pentapetalae</taxon>
        <taxon>asterids</taxon>
        <taxon>campanulids</taxon>
        <taxon>Apiales</taxon>
        <taxon>Apiaceae</taxon>
        <taxon>Apioideae</taxon>
        <taxon>apioid superclade</taxon>
        <taxon>Tordylieae</taxon>
        <taxon>Tordyliinae</taxon>
        <taxon>Heracleum</taxon>
    </lineage>
</organism>
<dbReference type="InterPro" id="IPR013187">
    <property type="entry name" value="F-box-assoc_dom_typ3"/>
</dbReference>
<dbReference type="Pfam" id="PF08268">
    <property type="entry name" value="FBA_3"/>
    <property type="match status" value="1"/>
</dbReference>
<reference evidence="2" key="1">
    <citation type="submission" date="2023-02" db="EMBL/GenBank/DDBJ databases">
        <title>Genome of toxic invasive species Heracleum sosnowskyi carries increased number of genes despite the absence of recent whole-genome duplications.</title>
        <authorList>
            <person name="Schelkunov M."/>
            <person name="Shtratnikova V."/>
            <person name="Makarenko M."/>
            <person name="Klepikova A."/>
            <person name="Omelchenko D."/>
            <person name="Novikova G."/>
            <person name="Obukhova E."/>
            <person name="Bogdanov V."/>
            <person name="Penin A."/>
            <person name="Logacheva M."/>
        </authorList>
    </citation>
    <scope>NUCLEOTIDE SEQUENCE</scope>
    <source>
        <strain evidence="2">Hsosn_3</strain>
        <tissue evidence="2">Leaf</tissue>
    </source>
</reference>
<proteinExistence type="predicted"/>
<evidence type="ECO:0000259" key="1">
    <source>
        <dbReference type="Pfam" id="PF08268"/>
    </source>
</evidence>
<evidence type="ECO:0000313" key="3">
    <source>
        <dbReference type="EMBL" id="KAK1394383.1"/>
    </source>
</evidence>
<dbReference type="AlphaFoldDB" id="A0AAD8N3B5"/>
<dbReference type="PANTHER" id="PTHR31672">
    <property type="entry name" value="BNACNNG10540D PROTEIN"/>
    <property type="match status" value="1"/>
</dbReference>
<comment type="caution">
    <text evidence="2">The sequence shown here is derived from an EMBL/GenBank/DDBJ whole genome shotgun (WGS) entry which is preliminary data.</text>
</comment>
<evidence type="ECO:0000313" key="2">
    <source>
        <dbReference type="EMBL" id="KAK1394382.1"/>
    </source>
</evidence>
<dbReference type="EMBL" id="JAUIZM010000003">
    <property type="protein sequence ID" value="KAK1394382.1"/>
    <property type="molecule type" value="Genomic_DNA"/>
</dbReference>
<feature type="domain" description="F-box associated beta-propeller type 3" evidence="1">
    <location>
        <begin position="28"/>
        <end position="258"/>
    </location>
</feature>
<dbReference type="NCBIfam" id="TIGR01640">
    <property type="entry name" value="F_box_assoc_1"/>
    <property type="match status" value="1"/>
</dbReference>
<dbReference type="InterPro" id="IPR050796">
    <property type="entry name" value="SCF_F-box_component"/>
</dbReference>
<name>A0AAD8N3B5_9APIA</name>
<accession>A0AAD8N3B5</accession>
<dbReference type="PANTHER" id="PTHR31672:SF13">
    <property type="entry name" value="F-BOX PROTEIN CPR30-LIKE"/>
    <property type="match status" value="1"/>
</dbReference>
<dbReference type="Proteomes" id="UP001237642">
    <property type="component" value="Unassembled WGS sequence"/>
</dbReference>
<dbReference type="EMBL" id="JAUIZM010000003">
    <property type="protein sequence ID" value="KAK1394383.1"/>
    <property type="molecule type" value="Genomic_DNA"/>
</dbReference>
<gene>
    <name evidence="2" type="ORF">POM88_013438</name>
    <name evidence="3" type="ORF">POM88_013439</name>
</gene>
<keyword evidence="4" id="KW-1185">Reference proteome</keyword>
<sequence>MARRGRPDITELEDIPDYIQFHDTHQDSVKLYQLPPIETRIEFINSCNGLVCLSDRSNAIYICNPATKRFKLLPTPNKDFSKRCFFLEDGTRVGEFVYLGLGFDPISNDYKLLRIVFNYISESADGELPEAEMYSANTDSWKEIQISEKSLKDYWTKSKFHAIAGVLYMEGRSEILAFDLHSEVFRVYPFPSLFPKSNVLDYDGYATMVFESTDGSVSLYKLDDVCAKVSWTKMFNLEADFEIIWVSNYLGNGQFVVINPHSFCIYDYKKREYKTTPLLFRAERRGWPVNYTESLVSLNGFEEQESIVSGVHFDTDLAEEIIQNRSTGEKEKYHEVITRYSITKKKIMKPLRGTGSS</sequence>
<reference evidence="2" key="2">
    <citation type="submission" date="2023-05" db="EMBL/GenBank/DDBJ databases">
        <authorList>
            <person name="Schelkunov M.I."/>
        </authorList>
    </citation>
    <scope>NUCLEOTIDE SEQUENCE</scope>
    <source>
        <strain evidence="2">Hsosn_3</strain>
        <tissue evidence="2">Leaf</tissue>
    </source>
</reference>